<name>K0B2A9_GOTA9</name>
<protein>
    <recommendedName>
        <fullName evidence="13">Cytosol non-specific dipeptidase</fullName>
        <ecNumber evidence="10">3.4.13.18</ecNumber>
    </recommendedName>
    <alternativeName>
        <fullName evidence="16">Aminoacyl-histidine dipeptidase</fullName>
    </alternativeName>
    <alternativeName>
        <fullName evidence="15">Beta-alanyl-histidine dipeptidase</fullName>
    </alternativeName>
    <alternativeName>
        <fullName evidence="14">Carnosinase</fullName>
    </alternativeName>
    <alternativeName>
        <fullName evidence="11">Peptidase D</fullName>
    </alternativeName>
    <alternativeName>
        <fullName evidence="17">Xaa-His dipeptidase</fullName>
    </alternativeName>
</protein>
<dbReference type="EMBL" id="CP003326">
    <property type="protein sequence ID" value="AFS78771.1"/>
    <property type="molecule type" value="Genomic_DNA"/>
</dbReference>
<organism evidence="19 20">
    <name type="scientific">Gottschalkia acidurici (strain ATCC 7906 / DSM 604 / BCRC 14475 / CIP 104303 / KCTC 5404 / NCIMB 10678 / 9a)</name>
    <name type="common">Clostridium acidurici</name>
    <dbReference type="NCBI Taxonomy" id="1128398"/>
    <lineage>
        <taxon>Bacteria</taxon>
        <taxon>Bacillati</taxon>
        <taxon>Bacillota</taxon>
        <taxon>Tissierellia</taxon>
        <taxon>Tissierellales</taxon>
        <taxon>Gottschalkiaceae</taxon>
        <taxon>Gottschalkia</taxon>
    </lineage>
</organism>
<dbReference type="KEGG" id="cad:Curi_c17640"/>
<keyword evidence="6" id="KW-0862">Zinc</keyword>
<evidence type="ECO:0000256" key="14">
    <source>
        <dbReference type="ARBA" id="ARBA00075285"/>
    </source>
</evidence>
<evidence type="ECO:0000313" key="20">
    <source>
        <dbReference type="Proteomes" id="UP000006094"/>
    </source>
</evidence>
<evidence type="ECO:0000256" key="17">
    <source>
        <dbReference type="ARBA" id="ARBA00078074"/>
    </source>
</evidence>
<evidence type="ECO:0000256" key="1">
    <source>
        <dbReference type="ARBA" id="ARBA00001941"/>
    </source>
</evidence>
<dbReference type="GO" id="GO:0006508">
    <property type="term" value="P:proteolysis"/>
    <property type="evidence" value="ECO:0007669"/>
    <property type="project" value="UniProtKB-KW"/>
</dbReference>
<dbReference type="PANTHER" id="PTHR43501">
    <property type="entry name" value="CYTOSOL NON-SPECIFIC DIPEPTIDASE"/>
    <property type="match status" value="1"/>
</dbReference>
<dbReference type="PANTHER" id="PTHR43501:SF1">
    <property type="entry name" value="CYTOSOL NON-SPECIFIC DIPEPTIDASE"/>
    <property type="match status" value="1"/>
</dbReference>
<comment type="cofactor">
    <cofactor evidence="2">
        <name>Zn(2+)</name>
        <dbReference type="ChEBI" id="CHEBI:29105"/>
    </cofactor>
</comment>
<evidence type="ECO:0000259" key="18">
    <source>
        <dbReference type="Pfam" id="PF07687"/>
    </source>
</evidence>
<keyword evidence="8" id="KW-0170">Cobalt</keyword>
<comment type="cofactor">
    <cofactor evidence="1">
        <name>Co(2+)</name>
        <dbReference type="ChEBI" id="CHEBI:48828"/>
    </cofactor>
</comment>
<dbReference type="OrthoDB" id="9773892at2"/>
<dbReference type="Pfam" id="PF07687">
    <property type="entry name" value="M20_dimer"/>
    <property type="match status" value="1"/>
</dbReference>
<keyword evidence="7" id="KW-0482">Metalloprotease</keyword>
<gene>
    <name evidence="19" type="primary">pepD</name>
    <name evidence="19" type="ordered locus">Curi_c17640</name>
</gene>
<dbReference type="HOGENOM" id="CLU_028526_0_0_9"/>
<dbReference type="PATRIC" id="fig|1128398.3.peg.1811"/>
<evidence type="ECO:0000256" key="5">
    <source>
        <dbReference type="ARBA" id="ARBA00022801"/>
    </source>
</evidence>
<evidence type="ECO:0000256" key="10">
    <source>
        <dbReference type="ARBA" id="ARBA00038976"/>
    </source>
</evidence>
<dbReference type="GO" id="GO:0070573">
    <property type="term" value="F:metallodipeptidase activity"/>
    <property type="evidence" value="ECO:0007669"/>
    <property type="project" value="TreeGrafter"/>
</dbReference>
<keyword evidence="4" id="KW-0479">Metal-binding</keyword>
<dbReference type="EC" id="3.4.13.18" evidence="10"/>
<evidence type="ECO:0000256" key="8">
    <source>
        <dbReference type="ARBA" id="ARBA00023285"/>
    </source>
</evidence>
<dbReference type="FunFam" id="3.40.630.10:FF:000072">
    <property type="entry name" value="Aminoacyl-histidine dipeptidase"/>
    <property type="match status" value="1"/>
</dbReference>
<keyword evidence="19" id="KW-0224">Dipeptidase</keyword>
<dbReference type="SUPFAM" id="SSF53187">
    <property type="entry name" value="Zn-dependent exopeptidases"/>
    <property type="match status" value="1"/>
</dbReference>
<dbReference type="InterPro" id="IPR002933">
    <property type="entry name" value="Peptidase_M20"/>
</dbReference>
<sequence>MSRILEKLEPKEVFGFFEDISQIPRGSKNEKDISDYLVDFAKQRNLEVIQDEALNVIIRKSGTVGYENSPIIILQGHMDMVCEKNIGTDHDFMKDPLKLKIEDDFIMASGTTLGADNGIAVAYALALLDSKDILHPPLEVLITTDEETGMTGAIELNPDNLKGRILLNMDSGEEGILLTSCAGGIRNSIEVPVDRENIDDSFIGYNIKVRGLKGGHSGSEIDKERGNSNKIMGRVLNKLNSSIQFKLVEISGGAKSNAIPRESDSLILIKESDEKKLEETILSLERTIKNEFKASDPEIRIYLEKDEKIYKEAFSDKCTKKIIASLVLLPNGVQSMSMDIEGLVQSSNNVGVVTTTERSVTIENAIRSSIDSLKFEIVERIDMLANLLGVESESGSSYPSWSYKEDSYIRDIFIKSFKNKYGKDPKVTAIHAGLECGQFSEKFNGEIDMISFGPDMFDIHTPDEKLSISSTKRTWDLLLEILKSIK</sequence>
<evidence type="ECO:0000313" key="19">
    <source>
        <dbReference type="EMBL" id="AFS78771.1"/>
    </source>
</evidence>
<evidence type="ECO:0000256" key="12">
    <source>
        <dbReference type="ARBA" id="ARBA00061423"/>
    </source>
</evidence>
<keyword evidence="5 19" id="KW-0378">Hydrolase</keyword>
<keyword evidence="20" id="KW-1185">Reference proteome</keyword>
<dbReference type="GO" id="GO:0046872">
    <property type="term" value="F:metal ion binding"/>
    <property type="evidence" value="ECO:0007669"/>
    <property type="project" value="UniProtKB-KW"/>
</dbReference>
<keyword evidence="3" id="KW-0645">Protease</keyword>
<dbReference type="AlphaFoldDB" id="K0B2A9"/>
<dbReference type="InterPro" id="IPR001160">
    <property type="entry name" value="Peptidase_M20C"/>
</dbReference>
<evidence type="ECO:0000256" key="3">
    <source>
        <dbReference type="ARBA" id="ARBA00022670"/>
    </source>
</evidence>
<dbReference type="eggNOG" id="COG2195">
    <property type="taxonomic scope" value="Bacteria"/>
</dbReference>
<evidence type="ECO:0000256" key="15">
    <source>
        <dbReference type="ARBA" id="ARBA00076004"/>
    </source>
</evidence>
<dbReference type="FunFam" id="3.40.630.10:FF:000015">
    <property type="entry name" value="Aminoacyl-histidine dipeptidase PepD"/>
    <property type="match status" value="1"/>
</dbReference>
<dbReference type="PIRSF" id="PIRSF016599">
    <property type="entry name" value="Xaa-His_dipept"/>
    <property type="match status" value="1"/>
</dbReference>
<evidence type="ECO:0000256" key="2">
    <source>
        <dbReference type="ARBA" id="ARBA00001947"/>
    </source>
</evidence>
<evidence type="ECO:0000256" key="6">
    <source>
        <dbReference type="ARBA" id="ARBA00022833"/>
    </source>
</evidence>
<dbReference type="Proteomes" id="UP000006094">
    <property type="component" value="Chromosome"/>
</dbReference>
<reference evidence="19 20" key="1">
    <citation type="journal article" date="2012" name="PLoS ONE">
        <title>The purine-utilizing bacterium Clostridium acidurici 9a: a genome-guided metabolic reconsideration.</title>
        <authorList>
            <person name="Hartwich K."/>
            <person name="Poehlein A."/>
            <person name="Daniel R."/>
        </authorList>
    </citation>
    <scope>NUCLEOTIDE SEQUENCE [LARGE SCALE GENOMIC DNA]</scope>
    <source>
        <strain evidence="20">ATCC 7906 / DSM 604 / BCRC 14475 / CIP 104303 / KCTC 5404 / NCIMB 10678 / 9a</strain>
    </source>
</reference>
<comment type="catalytic activity">
    <reaction evidence="9">
        <text>Hydrolysis of dipeptides, preferentially hydrophobic dipeptides including prolyl amino acids.</text>
        <dbReference type="EC" id="3.4.13.18"/>
    </reaction>
</comment>
<dbReference type="NCBIfam" id="TIGR01893">
    <property type="entry name" value="aa-his-dipept"/>
    <property type="match status" value="1"/>
</dbReference>
<dbReference type="PRINTS" id="PR00934">
    <property type="entry name" value="XHISDIPTASE"/>
</dbReference>
<dbReference type="STRING" id="1128398.Curi_c17640"/>
<evidence type="ECO:0000256" key="11">
    <source>
        <dbReference type="ARBA" id="ARBA00044252"/>
    </source>
</evidence>
<dbReference type="Pfam" id="PF01546">
    <property type="entry name" value="Peptidase_M20"/>
    <property type="match status" value="1"/>
</dbReference>
<proteinExistence type="inferred from homology"/>
<evidence type="ECO:0000256" key="16">
    <source>
        <dbReference type="ARBA" id="ARBA00077688"/>
    </source>
</evidence>
<dbReference type="InterPro" id="IPR011650">
    <property type="entry name" value="Peptidase_M20_dimer"/>
</dbReference>
<comment type="similarity">
    <text evidence="12">Belongs to the peptidase M20C family.</text>
</comment>
<evidence type="ECO:0000256" key="13">
    <source>
        <dbReference type="ARBA" id="ARBA00071271"/>
    </source>
</evidence>
<accession>K0B2A9</accession>
<feature type="domain" description="Peptidase M20 dimerisation" evidence="18">
    <location>
        <begin position="208"/>
        <end position="293"/>
    </location>
</feature>
<evidence type="ECO:0000256" key="7">
    <source>
        <dbReference type="ARBA" id="ARBA00023049"/>
    </source>
</evidence>
<dbReference type="Gene3D" id="3.40.630.10">
    <property type="entry name" value="Zn peptidases"/>
    <property type="match status" value="2"/>
</dbReference>
<evidence type="ECO:0000256" key="9">
    <source>
        <dbReference type="ARBA" id="ARBA00036421"/>
    </source>
</evidence>
<dbReference type="CDD" id="cd03890">
    <property type="entry name" value="M20_pepD"/>
    <property type="match status" value="1"/>
</dbReference>
<dbReference type="RefSeq" id="WP_014967907.1">
    <property type="nucleotide sequence ID" value="NC_018664.1"/>
</dbReference>
<evidence type="ECO:0000256" key="4">
    <source>
        <dbReference type="ARBA" id="ARBA00022723"/>
    </source>
</evidence>
<dbReference type="GO" id="GO:0005829">
    <property type="term" value="C:cytosol"/>
    <property type="evidence" value="ECO:0007669"/>
    <property type="project" value="TreeGrafter"/>
</dbReference>